<sequence>MSLHTLDHYNPPPDEGLQLLYADDTLLLVDKPSGLLSVPGRGAGFDDCLIARAQRQYPEALIVHRLDMATSGILLLARGPVMQRVLSLQFASRAVRKTYTALVEGKLTGEGRSTLPLICDWPNRPRQIVDLRLGKRACTDWQALHYDAAKACSRVALQPHTGRTHQLRVHMQALGHPILGDGLYATAAGLAAAPRLMLHASRLQLPHPLSGELLDIHCPAPF</sequence>
<proteinExistence type="predicted"/>
<gene>
    <name evidence="2" type="ORF">ACFOKJ_00275</name>
</gene>
<reference evidence="3" key="1">
    <citation type="journal article" date="2019" name="Int. J. Syst. Evol. Microbiol.">
        <title>The Global Catalogue of Microorganisms (GCM) 10K type strain sequencing project: providing services to taxonomists for standard genome sequencing and annotation.</title>
        <authorList>
            <consortium name="The Broad Institute Genomics Platform"/>
            <consortium name="The Broad Institute Genome Sequencing Center for Infectious Disease"/>
            <person name="Wu L."/>
            <person name="Ma J."/>
        </authorList>
    </citation>
    <scope>NUCLEOTIDE SEQUENCE [LARGE SCALE GENOMIC DNA]</scope>
    <source>
        <strain evidence="3">KCTC 42195</strain>
    </source>
</reference>
<evidence type="ECO:0000259" key="1">
    <source>
        <dbReference type="Pfam" id="PF00849"/>
    </source>
</evidence>
<dbReference type="EMBL" id="JBHRYH010000001">
    <property type="protein sequence ID" value="MFC3624580.1"/>
    <property type="molecule type" value="Genomic_DNA"/>
</dbReference>
<dbReference type="PANTHER" id="PTHR21600">
    <property type="entry name" value="MITOCHONDRIAL RNA PSEUDOURIDINE SYNTHASE"/>
    <property type="match status" value="1"/>
</dbReference>
<dbReference type="InterPro" id="IPR020103">
    <property type="entry name" value="PsdUridine_synth_cat_dom_sf"/>
</dbReference>
<evidence type="ECO:0000313" key="3">
    <source>
        <dbReference type="Proteomes" id="UP001595636"/>
    </source>
</evidence>
<dbReference type="Gene3D" id="3.30.2350.10">
    <property type="entry name" value="Pseudouridine synthase"/>
    <property type="match status" value="1"/>
</dbReference>
<accession>A0ABV7TNF4</accession>
<protein>
    <submittedName>
        <fullName evidence="2">Pseudouridine synthase</fullName>
    </submittedName>
</protein>
<dbReference type="Pfam" id="PF00849">
    <property type="entry name" value="PseudoU_synth_2"/>
    <property type="match status" value="1"/>
</dbReference>
<keyword evidence="3" id="KW-1185">Reference proteome</keyword>
<dbReference type="InterPro" id="IPR006224">
    <property type="entry name" value="PsdUridine_synth_RluA-like_CS"/>
</dbReference>
<evidence type="ECO:0000313" key="2">
    <source>
        <dbReference type="EMBL" id="MFC3624580.1"/>
    </source>
</evidence>
<dbReference type="RefSeq" id="WP_390275979.1">
    <property type="nucleotide sequence ID" value="NZ_JBHRYH010000001.1"/>
</dbReference>
<name>A0ABV7TNF4_9NEIS</name>
<dbReference type="PANTHER" id="PTHR21600:SF89">
    <property type="entry name" value="RIBOSOMAL LARGE SUBUNIT PSEUDOURIDINE SYNTHASE A"/>
    <property type="match status" value="1"/>
</dbReference>
<dbReference type="InterPro" id="IPR006145">
    <property type="entry name" value="PsdUridine_synth_RsuA/RluA"/>
</dbReference>
<dbReference type="Proteomes" id="UP001595636">
    <property type="component" value="Unassembled WGS sequence"/>
</dbReference>
<organism evidence="2 3">
    <name type="scientific">Vogesella amnigena</name>
    <dbReference type="NCBI Taxonomy" id="1507449"/>
    <lineage>
        <taxon>Bacteria</taxon>
        <taxon>Pseudomonadati</taxon>
        <taxon>Pseudomonadota</taxon>
        <taxon>Betaproteobacteria</taxon>
        <taxon>Neisseriales</taxon>
        <taxon>Chromobacteriaceae</taxon>
        <taxon>Vogesella</taxon>
    </lineage>
</organism>
<dbReference type="SUPFAM" id="SSF55120">
    <property type="entry name" value="Pseudouridine synthase"/>
    <property type="match status" value="1"/>
</dbReference>
<dbReference type="CDD" id="cd02869">
    <property type="entry name" value="PseudoU_synth_RluA_like"/>
    <property type="match status" value="1"/>
</dbReference>
<comment type="caution">
    <text evidence="2">The sequence shown here is derived from an EMBL/GenBank/DDBJ whole genome shotgun (WGS) entry which is preliminary data.</text>
</comment>
<feature type="domain" description="Pseudouridine synthase RsuA/RluA-like" evidence="1">
    <location>
        <begin position="26"/>
        <end position="173"/>
    </location>
</feature>
<dbReference type="InterPro" id="IPR050188">
    <property type="entry name" value="RluA_PseudoU_synthase"/>
</dbReference>
<dbReference type="PROSITE" id="PS01129">
    <property type="entry name" value="PSI_RLU"/>
    <property type="match status" value="1"/>
</dbReference>